<feature type="domain" description="OmpA-like" evidence="4">
    <location>
        <begin position="124"/>
        <end position="235"/>
    </location>
</feature>
<evidence type="ECO:0000256" key="1">
    <source>
        <dbReference type="PROSITE-ProRule" id="PRU00473"/>
    </source>
</evidence>
<keyword evidence="3" id="KW-0732">Signal</keyword>
<dbReference type="RefSeq" id="WP_174694714.1">
    <property type="nucleotide sequence ID" value="NZ_BAQW01000009.1"/>
</dbReference>
<feature type="compositionally biased region" description="Low complexity" evidence="2">
    <location>
        <begin position="45"/>
        <end position="67"/>
    </location>
</feature>
<keyword evidence="1" id="KW-0472">Membrane</keyword>
<dbReference type="PROSITE" id="PS51257">
    <property type="entry name" value="PROKAR_LIPOPROTEIN"/>
    <property type="match status" value="1"/>
</dbReference>
<name>A0ABQ0QDB0_9PROT</name>
<feature type="compositionally biased region" description="Basic and acidic residues" evidence="2">
    <location>
        <begin position="214"/>
        <end position="229"/>
    </location>
</feature>
<organism evidence="5 6">
    <name type="scientific">Gluconobacter frateurii NRIC 0228</name>
    <dbReference type="NCBI Taxonomy" id="1307946"/>
    <lineage>
        <taxon>Bacteria</taxon>
        <taxon>Pseudomonadati</taxon>
        <taxon>Pseudomonadota</taxon>
        <taxon>Alphaproteobacteria</taxon>
        <taxon>Acetobacterales</taxon>
        <taxon>Acetobacteraceae</taxon>
        <taxon>Gluconobacter</taxon>
    </lineage>
</organism>
<evidence type="ECO:0000259" key="4">
    <source>
        <dbReference type="PROSITE" id="PS51123"/>
    </source>
</evidence>
<keyword evidence="6" id="KW-1185">Reference proteome</keyword>
<dbReference type="InterPro" id="IPR006665">
    <property type="entry name" value="OmpA-like"/>
</dbReference>
<proteinExistence type="predicted"/>
<dbReference type="Pfam" id="PF00691">
    <property type="entry name" value="OmpA"/>
    <property type="match status" value="1"/>
</dbReference>
<dbReference type="EMBL" id="BAQW01000009">
    <property type="protein sequence ID" value="GBR14045.1"/>
    <property type="molecule type" value="Genomic_DNA"/>
</dbReference>
<comment type="caution">
    <text evidence="5">The sequence shown here is derived from an EMBL/GenBank/DDBJ whole genome shotgun (WGS) entry which is preliminary data.</text>
</comment>
<feature type="region of interest" description="Disordered" evidence="2">
    <location>
        <begin position="26"/>
        <end position="86"/>
    </location>
</feature>
<feature type="chain" id="PRO_5045197461" description="OmpA-like domain-containing protein" evidence="3">
    <location>
        <begin position="26"/>
        <end position="248"/>
    </location>
</feature>
<evidence type="ECO:0000256" key="2">
    <source>
        <dbReference type="SAM" id="MobiDB-lite"/>
    </source>
</evidence>
<feature type="signal peptide" evidence="3">
    <location>
        <begin position="1"/>
        <end position="25"/>
    </location>
</feature>
<sequence>MYRPILTSLSVAAALACLQPSGAHAQVSSNLDDLPQGKPVAVTKPATPSRPAHHAAAAPQTSKASATNAPASSVKASGPAKATVPGVPPAPPPPVVLPPPFVPIQTHAPVPPADIKPVADAKTRTEALEGGGMRVLFAPESSDLNDESLKSVEAYANTLKDQPEKRVILTAYATLPGDDISMPRRISLARVLAIRSIFIKAGVATTRLYPRAMGRPDKNDTSPADRLDIVTESNPQPSESATPASGTP</sequence>
<feature type="region of interest" description="Disordered" evidence="2">
    <location>
        <begin position="211"/>
        <end position="248"/>
    </location>
</feature>
<dbReference type="Gene3D" id="3.30.1330.60">
    <property type="entry name" value="OmpA-like domain"/>
    <property type="match status" value="1"/>
</dbReference>
<protein>
    <recommendedName>
        <fullName evidence="4">OmpA-like domain-containing protein</fullName>
    </recommendedName>
</protein>
<gene>
    <name evidence="5" type="ORF">AA0228_2164</name>
</gene>
<dbReference type="SUPFAM" id="SSF103088">
    <property type="entry name" value="OmpA-like"/>
    <property type="match status" value="1"/>
</dbReference>
<evidence type="ECO:0000256" key="3">
    <source>
        <dbReference type="SAM" id="SignalP"/>
    </source>
</evidence>
<accession>A0ABQ0QDB0</accession>
<reference evidence="5" key="1">
    <citation type="submission" date="2013-04" db="EMBL/GenBank/DDBJ databases">
        <title>The genome sequencing project of 58 acetic acid bacteria.</title>
        <authorList>
            <person name="Okamoto-Kainuma A."/>
            <person name="Ishikawa M."/>
            <person name="Umino S."/>
            <person name="Koizumi Y."/>
            <person name="Shiwa Y."/>
            <person name="Yoshikawa H."/>
            <person name="Matsutani M."/>
            <person name="Matsushita K."/>
        </authorList>
    </citation>
    <scope>NUCLEOTIDE SEQUENCE</scope>
    <source>
        <strain evidence="5">NRIC 0228</strain>
    </source>
</reference>
<evidence type="ECO:0000313" key="5">
    <source>
        <dbReference type="EMBL" id="GBR14045.1"/>
    </source>
</evidence>
<dbReference type="InterPro" id="IPR036737">
    <property type="entry name" value="OmpA-like_sf"/>
</dbReference>
<dbReference type="Proteomes" id="UP001061070">
    <property type="component" value="Unassembled WGS sequence"/>
</dbReference>
<feature type="compositionally biased region" description="Polar residues" evidence="2">
    <location>
        <begin position="231"/>
        <end position="248"/>
    </location>
</feature>
<evidence type="ECO:0000313" key="6">
    <source>
        <dbReference type="Proteomes" id="UP001061070"/>
    </source>
</evidence>
<dbReference type="PROSITE" id="PS51123">
    <property type="entry name" value="OMPA_2"/>
    <property type="match status" value="1"/>
</dbReference>